<dbReference type="AlphaFoldDB" id="A0A0M3TAR5"/>
<dbReference type="STRING" id="361183.AMC99_01948"/>
<evidence type="ECO:0000313" key="3">
    <source>
        <dbReference type="EMBL" id="ALE17236.1"/>
    </source>
</evidence>
<keyword evidence="2" id="KW-0732">Signal</keyword>
<name>A0A0M3TAR5_9SPHN</name>
<organism evidence="3 4">
    <name type="scientific">Altererythrobacter epoxidivorans</name>
    <dbReference type="NCBI Taxonomy" id="361183"/>
    <lineage>
        <taxon>Bacteria</taxon>
        <taxon>Pseudomonadati</taxon>
        <taxon>Pseudomonadota</taxon>
        <taxon>Alphaproteobacteria</taxon>
        <taxon>Sphingomonadales</taxon>
        <taxon>Erythrobacteraceae</taxon>
        <taxon>Altererythrobacter</taxon>
    </lineage>
</organism>
<reference evidence="3 4" key="1">
    <citation type="submission" date="2015-09" db="EMBL/GenBank/DDBJ databases">
        <title>Complete genome sequence of a benzo[a]pyrene-degrading bacterium Altererythrobacter epoxidivorans CGMCC 1.7731T.</title>
        <authorList>
            <person name="Li Z."/>
            <person name="Cheng H."/>
            <person name="Huo Y."/>
            <person name="Xu X."/>
        </authorList>
    </citation>
    <scope>NUCLEOTIDE SEQUENCE [LARGE SCALE GENOMIC DNA]</scope>
    <source>
        <strain evidence="3 4">CGMCC 1.7731</strain>
    </source>
</reference>
<feature type="region of interest" description="Disordered" evidence="1">
    <location>
        <begin position="27"/>
        <end position="57"/>
    </location>
</feature>
<gene>
    <name evidence="3" type="ORF">AMC99_01948</name>
</gene>
<evidence type="ECO:0000313" key="4">
    <source>
        <dbReference type="Proteomes" id="UP000057938"/>
    </source>
</evidence>
<feature type="compositionally biased region" description="Low complexity" evidence="1">
    <location>
        <begin position="35"/>
        <end position="54"/>
    </location>
</feature>
<dbReference type="KEGG" id="aep:AMC99_01948"/>
<evidence type="ECO:0000256" key="1">
    <source>
        <dbReference type="SAM" id="MobiDB-lite"/>
    </source>
</evidence>
<evidence type="ECO:0008006" key="5">
    <source>
        <dbReference type="Google" id="ProtNLM"/>
    </source>
</evidence>
<feature type="signal peptide" evidence="2">
    <location>
        <begin position="1"/>
        <end position="24"/>
    </location>
</feature>
<keyword evidence="4" id="KW-1185">Reference proteome</keyword>
<protein>
    <recommendedName>
        <fullName evidence="5">Lipoprotein</fullName>
    </recommendedName>
</protein>
<evidence type="ECO:0000256" key="2">
    <source>
        <dbReference type="SAM" id="SignalP"/>
    </source>
</evidence>
<sequence length="164" mass="16811">MKHMIRAGALASTLALVLSACGSAEESPATDETSAEALSSDAAADSGGTAPASPETEDALVEGTEYNATTIMDCGFDNKPPAQSCNAGVKRNWGEDGTSLVEVTKPDGSKRAIFVRGTEPYGADSAQADGSAGWEFNTTREGDQVTVKFGPETYVIVDALITGG</sequence>
<dbReference type="Proteomes" id="UP000057938">
    <property type="component" value="Chromosome"/>
</dbReference>
<dbReference type="RefSeq" id="WP_232301359.1">
    <property type="nucleotide sequence ID" value="NZ_CP012669.1"/>
</dbReference>
<dbReference type="PATRIC" id="fig|361183.4.peg.1919"/>
<accession>A0A0M3TAR5</accession>
<dbReference type="PROSITE" id="PS51257">
    <property type="entry name" value="PROKAR_LIPOPROTEIN"/>
    <property type="match status" value="1"/>
</dbReference>
<feature type="chain" id="PRO_5005789678" description="Lipoprotein" evidence="2">
    <location>
        <begin position="25"/>
        <end position="164"/>
    </location>
</feature>
<dbReference type="EMBL" id="CP012669">
    <property type="protein sequence ID" value="ALE17236.1"/>
    <property type="molecule type" value="Genomic_DNA"/>
</dbReference>
<proteinExistence type="predicted"/>